<keyword evidence="1" id="KW-0812">Transmembrane</keyword>
<sequence length="89" mass="10373">MEFASVITVRDCVRTERGNVDATPVERFCRWQNSSKYVLEMFPETVQTRGYWSNTVALVVILLAFFILTLLFHAISQSRRSEEKRRIAS</sequence>
<keyword evidence="1" id="KW-1133">Transmembrane helix</keyword>
<evidence type="ECO:0000313" key="2">
    <source>
        <dbReference type="EMBL" id="VDM72761.1"/>
    </source>
</evidence>
<dbReference type="EMBL" id="UYYB01027115">
    <property type="protein sequence ID" value="VDM72761.1"/>
    <property type="molecule type" value="Genomic_DNA"/>
</dbReference>
<keyword evidence="1" id="KW-0472">Membrane</keyword>
<protein>
    <submittedName>
        <fullName evidence="2">Uncharacterized protein</fullName>
    </submittedName>
</protein>
<name>A0A3P7IHR8_STRVU</name>
<dbReference type="OrthoDB" id="5868939at2759"/>
<gene>
    <name evidence="2" type="ORF">SVUK_LOCUS7759</name>
</gene>
<dbReference type="AlphaFoldDB" id="A0A3P7IHR8"/>
<accession>A0A3P7IHR8</accession>
<reference evidence="2 3" key="1">
    <citation type="submission" date="2018-11" db="EMBL/GenBank/DDBJ databases">
        <authorList>
            <consortium name="Pathogen Informatics"/>
        </authorList>
    </citation>
    <scope>NUCLEOTIDE SEQUENCE [LARGE SCALE GENOMIC DNA]</scope>
</reference>
<proteinExistence type="predicted"/>
<evidence type="ECO:0000313" key="3">
    <source>
        <dbReference type="Proteomes" id="UP000270094"/>
    </source>
</evidence>
<evidence type="ECO:0000256" key="1">
    <source>
        <dbReference type="SAM" id="Phobius"/>
    </source>
</evidence>
<keyword evidence="3" id="KW-1185">Reference proteome</keyword>
<dbReference type="Proteomes" id="UP000270094">
    <property type="component" value="Unassembled WGS sequence"/>
</dbReference>
<organism evidence="2 3">
    <name type="scientific">Strongylus vulgaris</name>
    <name type="common">Blood worm</name>
    <dbReference type="NCBI Taxonomy" id="40348"/>
    <lineage>
        <taxon>Eukaryota</taxon>
        <taxon>Metazoa</taxon>
        <taxon>Ecdysozoa</taxon>
        <taxon>Nematoda</taxon>
        <taxon>Chromadorea</taxon>
        <taxon>Rhabditida</taxon>
        <taxon>Rhabditina</taxon>
        <taxon>Rhabditomorpha</taxon>
        <taxon>Strongyloidea</taxon>
        <taxon>Strongylidae</taxon>
        <taxon>Strongylus</taxon>
    </lineage>
</organism>
<feature type="transmembrane region" description="Helical" evidence="1">
    <location>
        <begin position="51"/>
        <end position="75"/>
    </location>
</feature>